<dbReference type="InterPro" id="IPR040155">
    <property type="entry name" value="CEBPZ/Mak21-like"/>
</dbReference>
<evidence type="ECO:0000259" key="3">
    <source>
        <dbReference type="Pfam" id="PF03914"/>
    </source>
</evidence>
<dbReference type="InterPro" id="IPR016024">
    <property type="entry name" value="ARM-type_fold"/>
</dbReference>
<dbReference type="AlphaFoldDB" id="A0A8J2MMN6"/>
<dbReference type="InterPro" id="IPR005612">
    <property type="entry name" value="CCAAT-binding_factor"/>
</dbReference>
<reference evidence="4" key="1">
    <citation type="submission" date="2021-09" db="EMBL/GenBank/DDBJ databases">
        <authorList>
            <consortium name="Pathogen Informatics"/>
        </authorList>
    </citation>
    <scope>NUCLEOTIDE SEQUENCE</scope>
</reference>
<feature type="compositionally biased region" description="Basic residues" evidence="2">
    <location>
        <begin position="815"/>
        <end position="833"/>
    </location>
</feature>
<dbReference type="SUPFAM" id="SSF48371">
    <property type="entry name" value="ARM repeat"/>
    <property type="match status" value="1"/>
</dbReference>
<dbReference type="PANTHER" id="PTHR12048">
    <property type="entry name" value="CCAAT-BINDING FACTOR-RELATED"/>
    <property type="match status" value="1"/>
</dbReference>
<name>A0A8J2MMN6_9BILA</name>
<feature type="region of interest" description="Disordered" evidence="2">
    <location>
        <begin position="806"/>
        <end position="833"/>
    </location>
</feature>
<comment type="caution">
    <text evidence="4">The sequence shown here is derived from an EMBL/GenBank/DDBJ whole genome shotgun (WGS) entry which is preliminary data.</text>
</comment>
<organism evidence="4 5">
    <name type="scientific">Cercopithifilaria johnstoni</name>
    <dbReference type="NCBI Taxonomy" id="2874296"/>
    <lineage>
        <taxon>Eukaryota</taxon>
        <taxon>Metazoa</taxon>
        <taxon>Ecdysozoa</taxon>
        <taxon>Nematoda</taxon>
        <taxon>Chromadorea</taxon>
        <taxon>Rhabditida</taxon>
        <taxon>Spirurina</taxon>
        <taxon>Spiruromorpha</taxon>
        <taxon>Filarioidea</taxon>
        <taxon>Onchocercidae</taxon>
        <taxon>Cercopithifilaria</taxon>
    </lineage>
</organism>
<dbReference type="PANTHER" id="PTHR12048:SF0">
    <property type="entry name" value="CCAAT_ENHANCER-BINDING PROTEIN ZETA"/>
    <property type="match status" value="1"/>
</dbReference>
<dbReference type="Pfam" id="PF03914">
    <property type="entry name" value="CBF"/>
    <property type="match status" value="1"/>
</dbReference>
<gene>
    <name evidence="4" type="ORF">CJOHNSTONI_LOCUS4042</name>
</gene>
<dbReference type="Proteomes" id="UP000746747">
    <property type="component" value="Unassembled WGS sequence"/>
</dbReference>
<feature type="compositionally biased region" description="Basic and acidic residues" evidence="2">
    <location>
        <begin position="710"/>
        <end position="721"/>
    </location>
</feature>
<evidence type="ECO:0000313" key="4">
    <source>
        <dbReference type="EMBL" id="CAG9533851.1"/>
    </source>
</evidence>
<accession>A0A8J2MMN6</accession>
<sequence>MAPSTTVGPLIRHSLETKWYDYGNLECAEQLTSDLNYLNSIEEQAEILLKKDCELQWQMQSKKNTTEAAWLSTILTRGTASDKVTAMQILIQRHPVHSLAHIASLVNTVARKNTREAFSILGLLKDLFINELLPPKRKLIPFSMRPVDKINLSSLDKDSNLKKKLILWKFESDLKAIYEKFVIAVERLAGENIEKLGIMSCRYALELLTARAEQEQKLLSLLINKLGYPNKTLATRVCGYLLQLTRKQPLMRHVVVKEVERLIYRKNVSCCTQLHAISFLSQMNLHGCDSTLASTLLNIYIGLFRMLVLNKKMDEKILNVLLLATNRVFSYARGDVDKLMKEIDTLYKILHQSKFSTALQTLKLLYQLLTTSEGISDRFYAALYRRILDLQHGTNVDRQLFSLLYQALSSDSVEYRVIAFIKRLLQLSLCRNAPFAAATLILISRLIEKRPSLLIIKKTADLTKFSENVEAEVADDEEEVYHDYDSSTETVTNGVSVNSAFESNEKVINDVKPCKKVFGWMHKNNIVVRSNATTYNPMIRNPLFSRADKSIAAELTLLSMHYHPSVAVFASNLLNGIAIRYDSDPLLDFTQMRFLDRFVFRNPKTKDTNEKVMRRKIYDPHGVRKLPVISKEYATKSRSEIPIDERFLHRFVSVKMRMKEENERDTVHDDDDIESVNSDEFNMLLNRFEPGERSEVFDVDFSQEFGIEKNKEAKGRKRPLENDTDEEEENDMEKEDMMDVDEDEEPEDWSEENEESNTAEEEESSEDEFVERTKESCDSDDSDDSAQQFSYMEDAAISADKFTAMLEEENNSHKKESKRKIKKVHGFKKRKNR</sequence>
<dbReference type="GO" id="GO:0005634">
    <property type="term" value="C:nucleus"/>
    <property type="evidence" value="ECO:0007669"/>
    <property type="project" value="TreeGrafter"/>
</dbReference>
<dbReference type="OrthoDB" id="28947at2759"/>
<dbReference type="EMBL" id="CAKAEH010001271">
    <property type="protein sequence ID" value="CAG9533851.1"/>
    <property type="molecule type" value="Genomic_DNA"/>
</dbReference>
<evidence type="ECO:0000256" key="2">
    <source>
        <dbReference type="SAM" id="MobiDB-lite"/>
    </source>
</evidence>
<feature type="domain" description="CCAAT-binding factor" evidence="3">
    <location>
        <begin position="358"/>
        <end position="570"/>
    </location>
</feature>
<evidence type="ECO:0000313" key="5">
    <source>
        <dbReference type="Proteomes" id="UP000746747"/>
    </source>
</evidence>
<evidence type="ECO:0000256" key="1">
    <source>
        <dbReference type="ARBA" id="ARBA00007797"/>
    </source>
</evidence>
<keyword evidence="5" id="KW-1185">Reference proteome</keyword>
<feature type="region of interest" description="Disordered" evidence="2">
    <location>
        <begin position="710"/>
        <end position="793"/>
    </location>
</feature>
<comment type="similarity">
    <text evidence="1">Belongs to the CBF/MAK21 family.</text>
</comment>
<protein>
    <recommendedName>
        <fullName evidence="3">CCAAT-binding factor domain-containing protein</fullName>
    </recommendedName>
</protein>
<feature type="compositionally biased region" description="Acidic residues" evidence="2">
    <location>
        <begin position="722"/>
        <end position="769"/>
    </location>
</feature>
<proteinExistence type="inferred from homology"/>